<evidence type="ECO:0000256" key="1">
    <source>
        <dbReference type="SAM" id="Phobius"/>
    </source>
</evidence>
<sequence>MVNHYSEAYSDYYKRIRGKVKEKDNKKEKLFSSRNDIYPNTSNVRNYSYRAGTYGMKQEKKKFKYIDIFIARLIITFLLSLGVFTLKVLPNEEAKAIYSTIKTEVNRTYDYSKILDKAEAIGINYKWVFNIFEDKYQDLKSDLKL</sequence>
<name>A0A4S2DKY8_9CLOT</name>
<dbReference type="OrthoDB" id="1911989at2"/>
<evidence type="ECO:0000313" key="3">
    <source>
        <dbReference type="Proteomes" id="UP000306888"/>
    </source>
</evidence>
<organism evidence="2 3">
    <name type="scientific">Clostridium sartagoforme</name>
    <dbReference type="NCBI Taxonomy" id="84031"/>
    <lineage>
        <taxon>Bacteria</taxon>
        <taxon>Bacillati</taxon>
        <taxon>Bacillota</taxon>
        <taxon>Clostridia</taxon>
        <taxon>Eubacteriales</taxon>
        <taxon>Clostridiaceae</taxon>
        <taxon>Clostridium</taxon>
    </lineage>
</organism>
<keyword evidence="1" id="KW-1133">Transmembrane helix</keyword>
<keyword evidence="1" id="KW-0812">Transmembrane</keyword>
<keyword evidence="3" id="KW-1185">Reference proteome</keyword>
<evidence type="ECO:0000313" key="2">
    <source>
        <dbReference type="EMBL" id="TGY42605.1"/>
    </source>
</evidence>
<reference evidence="2 3" key="1">
    <citation type="submission" date="2019-04" db="EMBL/GenBank/DDBJ databases">
        <title>Microbes associate with the intestines of laboratory mice.</title>
        <authorList>
            <person name="Navarre W."/>
            <person name="Wong E."/>
            <person name="Huang K."/>
            <person name="Tropini C."/>
            <person name="Ng K."/>
            <person name="Yu B."/>
        </authorList>
    </citation>
    <scope>NUCLEOTIDE SEQUENCE [LARGE SCALE GENOMIC DNA]</scope>
    <source>
        <strain evidence="2 3">NM50_B9-20</strain>
    </source>
</reference>
<dbReference type="AlphaFoldDB" id="A0A4S2DKY8"/>
<dbReference type="EMBL" id="SRYR01000002">
    <property type="protein sequence ID" value="TGY42605.1"/>
    <property type="molecule type" value="Genomic_DNA"/>
</dbReference>
<comment type="caution">
    <text evidence="2">The sequence shown here is derived from an EMBL/GenBank/DDBJ whole genome shotgun (WGS) entry which is preliminary data.</text>
</comment>
<proteinExistence type="predicted"/>
<accession>A0A4S2DKY8</accession>
<gene>
    <name evidence="2" type="ORF">E5347_07260</name>
</gene>
<feature type="transmembrane region" description="Helical" evidence="1">
    <location>
        <begin position="65"/>
        <end position="86"/>
    </location>
</feature>
<dbReference type="Proteomes" id="UP000306888">
    <property type="component" value="Unassembled WGS sequence"/>
</dbReference>
<dbReference type="RefSeq" id="WP_136005964.1">
    <property type="nucleotide sequence ID" value="NZ_SRYR01000002.1"/>
</dbReference>
<protein>
    <submittedName>
        <fullName evidence="2">Peptidase M23</fullName>
    </submittedName>
</protein>
<keyword evidence="1" id="KW-0472">Membrane</keyword>